<protein>
    <recommendedName>
        <fullName evidence="3">Ribosomal protein S3AE</fullName>
    </recommendedName>
</protein>
<evidence type="ECO:0008006" key="3">
    <source>
        <dbReference type="Google" id="ProtNLM"/>
    </source>
</evidence>
<accession>A0A5P2H0A5</accession>
<evidence type="ECO:0000313" key="2">
    <source>
        <dbReference type="Proteomes" id="UP000322822"/>
    </source>
</evidence>
<proteinExistence type="predicted"/>
<dbReference type="OrthoDB" id="6120755at2"/>
<dbReference type="AlphaFoldDB" id="A0A5P2H0A5"/>
<reference evidence="1 2" key="1">
    <citation type="submission" date="2019-09" db="EMBL/GenBank/DDBJ databases">
        <title>FDA dAtabase for Regulatory Grade micrObial Sequences (FDA-ARGOS): Supporting development and validation of Infectious Disease Dx tests.</title>
        <authorList>
            <person name="Sciortino C."/>
            <person name="Tallon L."/>
            <person name="Sadzewicz L."/>
            <person name="Vavikolanu K."/>
            <person name="Mehta A."/>
            <person name="Aluvathingal J."/>
            <person name="Nadendla S."/>
            <person name="Nandy P."/>
            <person name="Geyer C."/>
            <person name="Yan Y."/>
            <person name="Sichtig H."/>
        </authorList>
    </citation>
    <scope>NUCLEOTIDE SEQUENCE [LARGE SCALE GENOMIC DNA]</scope>
    <source>
        <strain evidence="1 2">FDAARGOS_664</strain>
    </source>
</reference>
<organism evidence="1 2">
    <name type="scientific">Cupriavidus pauculus</name>
    <dbReference type="NCBI Taxonomy" id="82633"/>
    <lineage>
        <taxon>Bacteria</taxon>
        <taxon>Pseudomonadati</taxon>
        <taxon>Pseudomonadota</taxon>
        <taxon>Betaproteobacteria</taxon>
        <taxon>Burkholderiales</taxon>
        <taxon>Burkholderiaceae</taxon>
        <taxon>Cupriavidus</taxon>
    </lineage>
</organism>
<dbReference type="EMBL" id="CP044065">
    <property type="protein sequence ID" value="QET01332.1"/>
    <property type="molecule type" value="Genomic_DNA"/>
</dbReference>
<dbReference type="Proteomes" id="UP000322822">
    <property type="component" value="Chromosome 1"/>
</dbReference>
<name>A0A5P2H0A5_9BURK</name>
<gene>
    <name evidence="1" type="ORF">FOB72_04300</name>
</gene>
<sequence>MNLPFPIRTECPPGACVCDREALLADPNADLRILRLTREEEKRLVDRLENLSSLADLRKMEERMHAQLGIVVTITPSAREVRTTRGIHIQLADQPGLCRKTKQNIPAAIRRSMERHPEIAYAILDGYDLVGQGGLDLAGSDGAGGNDSGGHE</sequence>
<dbReference type="RefSeq" id="WP_150371386.1">
    <property type="nucleotide sequence ID" value="NZ_CP044065.1"/>
</dbReference>
<evidence type="ECO:0000313" key="1">
    <source>
        <dbReference type="EMBL" id="QET01332.1"/>
    </source>
</evidence>